<reference evidence="5" key="3">
    <citation type="submission" date="2025-08" db="UniProtKB">
        <authorList>
            <consortium name="Ensembl"/>
        </authorList>
    </citation>
    <scope>IDENTIFICATION</scope>
</reference>
<dbReference type="AlphaFoldDB" id="A0AAX7SZ11"/>
<dbReference type="PANTHER" id="PTHR11481">
    <property type="entry name" value="IMMUNOGLOBULIN FC RECEPTOR"/>
    <property type="match status" value="1"/>
</dbReference>
<dbReference type="GO" id="GO:0009897">
    <property type="term" value="C:external side of plasma membrane"/>
    <property type="evidence" value="ECO:0007669"/>
    <property type="project" value="TreeGrafter"/>
</dbReference>
<dbReference type="InterPro" id="IPR050488">
    <property type="entry name" value="Ig_Fc_receptor"/>
</dbReference>
<evidence type="ECO:0000256" key="2">
    <source>
        <dbReference type="ARBA" id="ARBA00023157"/>
    </source>
</evidence>
<evidence type="ECO:0000259" key="4">
    <source>
        <dbReference type="PROSITE" id="PS50835"/>
    </source>
</evidence>
<dbReference type="InterPro" id="IPR036179">
    <property type="entry name" value="Ig-like_dom_sf"/>
</dbReference>
<dbReference type="InterPro" id="IPR013783">
    <property type="entry name" value="Ig-like_fold"/>
</dbReference>
<dbReference type="GeneTree" id="ENSGT01120000272178"/>
<keyword evidence="1 3" id="KW-0732">Signal</keyword>
<feature type="chain" id="PRO_5044191057" description="Ig-like domain-containing protein" evidence="3">
    <location>
        <begin position="19"/>
        <end position="199"/>
    </location>
</feature>
<dbReference type="GO" id="GO:0006955">
    <property type="term" value="P:immune response"/>
    <property type="evidence" value="ECO:0007669"/>
    <property type="project" value="TreeGrafter"/>
</dbReference>
<accession>A0AAX7SZ11</accession>
<feature type="domain" description="Ig-like" evidence="4">
    <location>
        <begin position="99"/>
        <end position="166"/>
    </location>
</feature>
<dbReference type="InterPro" id="IPR007110">
    <property type="entry name" value="Ig-like_dom"/>
</dbReference>
<dbReference type="InterPro" id="IPR003599">
    <property type="entry name" value="Ig_sub"/>
</dbReference>
<dbReference type="PANTHER" id="PTHR11481:SF64">
    <property type="entry name" value="FC RECEPTOR-LIKE PROTEIN 4"/>
    <property type="match status" value="1"/>
</dbReference>
<keyword evidence="2" id="KW-1015">Disulfide bond</keyword>
<evidence type="ECO:0000313" key="5">
    <source>
        <dbReference type="Ensembl" id="ENSACLP00000047416.1"/>
    </source>
</evidence>
<keyword evidence="6" id="KW-1185">Reference proteome</keyword>
<evidence type="ECO:0000313" key="6">
    <source>
        <dbReference type="Proteomes" id="UP000265100"/>
    </source>
</evidence>
<dbReference type="Gene3D" id="2.60.40.10">
    <property type="entry name" value="Immunoglobulins"/>
    <property type="match status" value="2"/>
</dbReference>
<dbReference type="SUPFAM" id="SSF48726">
    <property type="entry name" value="Immunoglobulin"/>
    <property type="match status" value="2"/>
</dbReference>
<organism evidence="5 6">
    <name type="scientific">Astatotilapia calliptera</name>
    <name type="common">Eastern happy</name>
    <name type="synonym">Chromis callipterus</name>
    <dbReference type="NCBI Taxonomy" id="8154"/>
    <lineage>
        <taxon>Eukaryota</taxon>
        <taxon>Metazoa</taxon>
        <taxon>Chordata</taxon>
        <taxon>Craniata</taxon>
        <taxon>Vertebrata</taxon>
        <taxon>Euteleostomi</taxon>
        <taxon>Actinopterygii</taxon>
        <taxon>Neopterygii</taxon>
        <taxon>Teleostei</taxon>
        <taxon>Neoteleostei</taxon>
        <taxon>Acanthomorphata</taxon>
        <taxon>Ovalentaria</taxon>
        <taxon>Cichlomorphae</taxon>
        <taxon>Cichliformes</taxon>
        <taxon>Cichlidae</taxon>
        <taxon>African cichlids</taxon>
        <taxon>Pseudocrenilabrinae</taxon>
        <taxon>Haplochromini</taxon>
        <taxon>Astatotilapia</taxon>
    </lineage>
</organism>
<dbReference type="PROSITE" id="PS50835">
    <property type="entry name" value="IG_LIKE"/>
    <property type="match status" value="1"/>
</dbReference>
<dbReference type="GO" id="GO:0007166">
    <property type="term" value="P:cell surface receptor signaling pathway"/>
    <property type="evidence" value="ECO:0007669"/>
    <property type="project" value="TreeGrafter"/>
</dbReference>
<proteinExistence type="predicted"/>
<protein>
    <recommendedName>
        <fullName evidence="4">Ig-like domain-containing protein</fullName>
    </recommendedName>
</protein>
<reference evidence="5 6" key="1">
    <citation type="submission" date="2018-05" db="EMBL/GenBank/DDBJ databases">
        <authorList>
            <person name="Datahose"/>
        </authorList>
    </citation>
    <scope>NUCLEOTIDE SEQUENCE</scope>
</reference>
<dbReference type="Ensembl" id="ENSACLT00000075212.1">
    <property type="protein sequence ID" value="ENSACLP00000047416.1"/>
    <property type="gene ID" value="ENSACLG00000037035.1"/>
</dbReference>
<name>A0AAX7SZ11_ASTCA</name>
<reference evidence="6" key="2">
    <citation type="submission" date="2023-03" db="EMBL/GenBank/DDBJ databases">
        <authorList>
            <consortium name="Wellcome Sanger Institute Data Sharing"/>
        </authorList>
    </citation>
    <scope>NUCLEOTIDE SEQUENCE [LARGE SCALE GENOMIC DNA]</scope>
</reference>
<sequence length="199" mass="22408">MAFGLDLLLLLLNDNAVSLRIVPNKSQFFEYESVSFYCEENFHGHVVFNIRGEVEYCRKTSEKTTAKTTDSKCTINPLYVSDSGEYWCGTAEGKRSNKINITVTGIPAVPVMEGEAVTLRCRNKLTLSDFMADFYKYGVHIRNNSTGSMTIRKVSKSDEGLYKCSILGVGESPESCAFGSVRICIKQYKIFNLFYQLSF</sequence>
<evidence type="ECO:0000256" key="3">
    <source>
        <dbReference type="SAM" id="SignalP"/>
    </source>
</evidence>
<dbReference type="SMART" id="SM00409">
    <property type="entry name" value="IG"/>
    <property type="match status" value="2"/>
</dbReference>
<reference evidence="5" key="4">
    <citation type="submission" date="2025-09" db="UniProtKB">
        <authorList>
            <consortium name="Ensembl"/>
        </authorList>
    </citation>
    <scope>IDENTIFICATION</scope>
</reference>
<feature type="signal peptide" evidence="3">
    <location>
        <begin position="1"/>
        <end position="18"/>
    </location>
</feature>
<dbReference type="GO" id="GO:0004888">
    <property type="term" value="F:transmembrane signaling receptor activity"/>
    <property type="evidence" value="ECO:0007669"/>
    <property type="project" value="TreeGrafter"/>
</dbReference>
<dbReference type="Proteomes" id="UP000265100">
    <property type="component" value="Chromosome 3"/>
</dbReference>
<evidence type="ECO:0000256" key="1">
    <source>
        <dbReference type="ARBA" id="ARBA00022729"/>
    </source>
</evidence>